<evidence type="ECO:0000313" key="2">
    <source>
        <dbReference type="EMBL" id="CAR72630.1"/>
    </source>
</evidence>
<name>A0A0H3MS46_MYCLB</name>
<dbReference type="AlphaFoldDB" id="A0A0H3MS46"/>
<sequence>MTQIMYNYPAMLDHAGNMSACAGALQGVGIDIAAEQAALQACWGGDTGISYQAWQVQWNQATEEMVRAYHAMANTHQNNTLAMLTRDQAEAAKWGG</sequence>
<comment type="similarity">
    <text evidence="1">Belongs to the WXG100 family.</text>
</comment>
<evidence type="ECO:0000313" key="3">
    <source>
        <dbReference type="Proteomes" id="UP000006900"/>
    </source>
</evidence>
<dbReference type="SUPFAM" id="SSF140453">
    <property type="entry name" value="EsxAB dimer-like"/>
    <property type="match status" value="1"/>
</dbReference>
<dbReference type="EMBL" id="FM211192">
    <property type="protein sequence ID" value="CAR72630.1"/>
    <property type="molecule type" value="Genomic_DNA"/>
</dbReference>
<dbReference type="KEGG" id="mlb:MLBr02531"/>
<protein>
    <recommendedName>
        <fullName evidence="1">ESAT-6-like protein</fullName>
    </recommendedName>
</protein>
<dbReference type="Proteomes" id="UP000006900">
    <property type="component" value="Chromosome"/>
</dbReference>
<gene>
    <name evidence="2" type="ordered locus">MLBr02531</name>
</gene>
<dbReference type="InterPro" id="IPR036689">
    <property type="entry name" value="ESAT-6-like_sf"/>
</dbReference>
<dbReference type="NCBIfam" id="TIGR03930">
    <property type="entry name" value="WXG100_ESAT6"/>
    <property type="match status" value="1"/>
</dbReference>
<evidence type="ECO:0000256" key="1">
    <source>
        <dbReference type="RuleBase" id="RU362001"/>
    </source>
</evidence>
<reference evidence="2 3" key="1">
    <citation type="journal article" date="2009" name="Nat. Genet.">
        <title>Comparative genomic and phylogeographic analysis of Mycobacterium leprae.</title>
        <authorList>
            <person name="Monot M."/>
            <person name="Honore N."/>
            <person name="Garnier T."/>
            <person name="Zidane N."/>
            <person name="Sherafi D."/>
            <person name="Paniz-Mondolfi A."/>
            <person name="Matsuoka M."/>
            <person name="Taylor G.M."/>
            <person name="Donoghue H.D."/>
            <person name="Bouwman A."/>
            <person name="Mays S."/>
            <person name="Watson C."/>
            <person name="Lockwood D."/>
            <person name="Khamispour A."/>
            <person name="Dowlati Y."/>
            <person name="Jianping S."/>
            <person name="Rea T.H."/>
            <person name="Vera-Cabrera L."/>
            <person name="Stefani M.M."/>
            <person name="Banu S."/>
            <person name="Macdonald M."/>
            <person name="Sapkota B.R."/>
            <person name="Spencer J.S."/>
            <person name="Thomas J."/>
            <person name="Harshman K."/>
            <person name="Singh P."/>
            <person name="Busso P."/>
            <person name="Gattiker A."/>
            <person name="Rougemont J."/>
            <person name="Brennan P.J."/>
            <person name="Cole S.T."/>
        </authorList>
    </citation>
    <scope>NUCLEOTIDE SEQUENCE [LARGE SCALE GENOMIC DNA]</scope>
    <source>
        <strain evidence="3">Br4923</strain>
    </source>
</reference>
<dbReference type="Gene3D" id="1.10.287.1060">
    <property type="entry name" value="ESAT-6-like"/>
    <property type="match status" value="1"/>
</dbReference>
<proteinExistence type="inferred from homology"/>
<dbReference type="Pfam" id="PF06013">
    <property type="entry name" value="WXG100"/>
    <property type="match status" value="1"/>
</dbReference>
<dbReference type="HOGENOM" id="CLU_2451485_0_0_11"/>
<organism evidence="2 3">
    <name type="scientific">Mycobacterium leprae (strain Br4923)</name>
    <dbReference type="NCBI Taxonomy" id="561304"/>
    <lineage>
        <taxon>Bacteria</taxon>
        <taxon>Bacillati</taxon>
        <taxon>Actinomycetota</taxon>
        <taxon>Actinomycetes</taxon>
        <taxon>Mycobacteriales</taxon>
        <taxon>Mycobacteriaceae</taxon>
        <taxon>Mycobacterium</taxon>
    </lineage>
</organism>
<dbReference type="SMR" id="A0A0H3MS46"/>
<accession>A0A0H3MS46</accession>
<dbReference type="InterPro" id="IPR010310">
    <property type="entry name" value="T7SS_ESAT-6-like"/>
</dbReference>